<feature type="non-terminal residue" evidence="1">
    <location>
        <position position="82"/>
    </location>
</feature>
<keyword evidence="2" id="KW-1185">Reference proteome</keyword>
<dbReference type="AlphaFoldDB" id="A0AAN5CD11"/>
<name>A0AAN5CD11_9BILA</name>
<proteinExistence type="predicted"/>
<protein>
    <submittedName>
        <fullName evidence="1">Uncharacterized protein</fullName>
    </submittedName>
</protein>
<accession>A0AAN5CD11</accession>
<feature type="non-terminal residue" evidence="1">
    <location>
        <position position="1"/>
    </location>
</feature>
<organism evidence="1 2">
    <name type="scientific">Pristionchus mayeri</name>
    <dbReference type="NCBI Taxonomy" id="1317129"/>
    <lineage>
        <taxon>Eukaryota</taxon>
        <taxon>Metazoa</taxon>
        <taxon>Ecdysozoa</taxon>
        <taxon>Nematoda</taxon>
        <taxon>Chromadorea</taxon>
        <taxon>Rhabditida</taxon>
        <taxon>Rhabditina</taxon>
        <taxon>Diplogasteromorpha</taxon>
        <taxon>Diplogasteroidea</taxon>
        <taxon>Neodiplogasteridae</taxon>
        <taxon>Pristionchus</taxon>
    </lineage>
</organism>
<dbReference type="EMBL" id="BTRK01000002">
    <property type="protein sequence ID" value="GMR38119.1"/>
    <property type="molecule type" value="Genomic_DNA"/>
</dbReference>
<evidence type="ECO:0000313" key="1">
    <source>
        <dbReference type="EMBL" id="GMR38119.1"/>
    </source>
</evidence>
<gene>
    <name evidence="1" type="ORF">PMAYCL1PPCAC_08314</name>
</gene>
<comment type="caution">
    <text evidence="1">The sequence shown here is derived from an EMBL/GenBank/DDBJ whole genome shotgun (WGS) entry which is preliminary data.</text>
</comment>
<dbReference type="Proteomes" id="UP001328107">
    <property type="component" value="Unassembled WGS sequence"/>
</dbReference>
<sequence>SVDDQISLSNEPKEEPLYDLLQKSPGNELIGTVFKEEEMLEHDEISGVGLGFMKAEIKDDKPWNFDVMKPKEELVDEPLLDG</sequence>
<evidence type="ECO:0000313" key="2">
    <source>
        <dbReference type="Proteomes" id="UP001328107"/>
    </source>
</evidence>
<reference evidence="2" key="1">
    <citation type="submission" date="2022-10" db="EMBL/GenBank/DDBJ databases">
        <title>Genome assembly of Pristionchus species.</title>
        <authorList>
            <person name="Yoshida K."/>
            <person name="Sommer R.J."/>
        </authorList>
    </citation>
    <scope>NUCLEOTIDE SEQUENCE [LARGE SCALE GENOMIC DNA]</scope>
    <source>
        <strain evidence="2">RS5460</strain>
    </source>
</reference>